<evidence type="ECO:0008006" key="6">
    <source>
        <dbReference type="Google" id="ProtNLM"/>
    </source>
</evidence>
<comment type="similarity">
    <text evidence="1">Belongs to the PPR family. P subfamily.</text>
</comment>
<protein>
    <recommendedName>
        <fullName evidence="6">Pentacotripeptide-repeat region of PRORP domain-containing protein</fullName>
    </recommendedName>
</protein>
<feature type="repeat" description="PPR" evidence="3">
    <location>
        <begin position="92"/>
        <end position="126"/>
    </location>
</feature>
<dbReference type="InterPro" id="IPR002885">
    <property type="entry name" value="PPR_rpt"/>
</dbReference>
<accession>A0A6D2JR61</accession>
<keyword evidence="5" id="KW-1185">Reference proteome</keyword>
<evidence type="ECO:0000313" key="4">
    <source>
        <dbReference type="EMBL" id="CAA7039136.1"/>
    </source>
</evidence>
<dbReference type="PROSITE" id="PS51375">
    <property type="entry name" value="PPR"/>
    <property type="match status" value="3"/>
</dbReference>
<feature type="repeat" description="PPR" evidence="3">
    <location>
        <begin position="46"/>
        <end position="80"/>
    </location>
</feature>
<comment type="caution">
    <text evidence="4">The sequence shown here is derived from an EMBL/GenBank/DDBJ whole genome shotgun (WGS) entry which is preliminary data.</text>
</comment>
<dbReference type="PANTHER" id="PTHR47941">
    <property type="entry name" value="PENTATRICOPEPTIDE REPEAT-CONTAINING PROTEIN 3, MITOCHONDRIAL"/>
    <property type="match status" value="1"/>
</dbReference>
<evidence type="ECO:0000256" key="1">
    <source>
        <dbReference type="ARBA" id="ARBA00007626"/>
    </source>
</evidence>
<sequence>MEFQGIAYDLYSLNIMINCFCRRRKLGFAFSVLGKMLKLGNGAYTNLITLNTLINGVCLKGKVSEAMDLIDRMVENGCQPDAKDGRKKDQAHAAKYNIIIDGLCKDGKLDDAINLFNEMEMKGIKAMLSPTALSSEAFVKTVDGMMAQSC</sequence>
<proteinExistence type="inferred from homology"/>
<keyword evidence="2" id="KW-0677">Repeat</keyword>
<dbReference type="AlphaFoldDB" id="A0A6D2JR61"/>
<dbReference type="Gene3D" id="1.25.40.10">
    <property type="entry name" value="Tetratricopeptide repeat domain"/>
    <property type="match status" value="1"/>
</dbReference>
<dbReference type="Pfam" id="PF13041">
    <property type="entry name" value="PPR_2"/>
    <property type="match status" value="1"/>
</dbReference>
<dbReference type="NCBIfam" id="TIGR00756">
    <property type="entry name" value="PPR"/>
    <property type="match status" value="3"/>
</dbReference>
<name>A0A6D2JR61_9BRAS</name>
<organism evidence="4 5">
    <name type="scientific">Microthlaspi erraticum</name>
    <dbReference type="NCBI Taxonomy" id="1685480"/>
    <lineage>
        <taxon>Eukaryota</taxon>
        <taxon>Viridiplantae</taxon>
        <taxon>Streptophyta</taxon>
        <taxon>Embryophyta</taxon>
        <taxon>Tracheophyta</taxon>
        <taxon>Spermatophyta</taxon>
        <taxon>Magnoliopsida</taxon>
        <taxon>eudicotyledons</taxon>
        <taxon>Gunneridae</taxon>
        <taxon>Pentapetalae</taxon>
        <taxon>rosids</taxon>
        <taxon>malvids</taxon>
        <taxon>Brassicales</taxon>
        <taxon>Brassicaceae</taxon>
        <taxon>Coluteocarpeae</taxon>
        <taxon>Microthlaspi</taxon>
    </lineage>
</organism>
<dbReference type="InterPro" id="IPR011990">
    <property type="entry name" value="TPR-like_helical_dom_sf"/>
</dbReference>
<reference evidence="4" key="1">
    <citation type="submission" date="2020-01" db="EMBL/GenBank/DDBJ databases">
        <authorList>
            <person name="Mishra B."/>
        </authorList>
    </citation>
    <scope>NUCLEOTIDE SEQUENCE [LARGE SCALE GENOMIC DNA]</scope>
</reference>
<evidence type="ECO:0000256" key="2">
    <source>
        <dbReference type="ARBA" id="ARBA00022737"/>
    </source>
</evidence>
<evidence type="ECO:0000256" key="3">
    <source>
        <dbReference type="PROSITE-ProRule" id="PRU00708"/>
    </source>
</evidence>
<dbReference type="Proteomes" id="UP000467841">
    <property type="component" value="Unassembled WGS sequence"/>
</dbReference>
<dbReference type="EMBL" id="CACVBM020001207">
    <property type="protein sequence ID" value="CAA7039136.1"/>
    <property type="molecule type" value="Genomic_DNA"/>
</dbReference>
<gene>
    <name evidence="4" type="ORF">MERR_LOCUS26371</name>
</gene>
<dbReference type="Pfam" id="PF12854">
    <property type="entry name" value="PPR_1"/>
    <property type="match status" value="2"/>
</dbReference>
<dbReference type="OrthoDB" id="1934535at2759"/>
<feature type="repeat" description="PPR" evidence="3">
    <location>
        <begin position="9"/>
        <end position="43"/>
    </location>
</feature>
<evidence type="ECO:0000313" key="5">
    <source>
        <dbReference type="Proteomes" id="UP000467841"/>
    </source>
</evidence>